<feature type="transmembrane region" description="Helical" evidence="1">
    <location>
        <begin position="211"/>
        <end position="229"/>
    </location>
</feature>
<dbReference type="Pfam" id="PF19528">
    <property type="entry name" value="DUF6056"/>
    <property type="match status" value="1"/>
</dbReference>
<dbReference type="RefSeq" id="WP_146292343.1">
    <property type="nucleotide sequence ID" value="NZ_SELH01000017.1"/>
</dbReference>
<feature type="transmembrane region" description="Helical" evidence="1">
    <location>
        <begin position="12"/>
        <end position="33"/>
    </location>
</feature>
<gene>
    <name evidence="2" type="ORF">ETU09_05255</name>
</gene>
<feature type="transmembrane region" description="Helical" evidence="1">
    <location>
        <begin position="329"/>
        <end position="351"/>
    </location>
</feature>
<keyword evidence="1" id="KW-0812">Transmembrane</keyword>
<sequence>MRNILKCNIFNKVLIIASILALLPFLLLCLFTQPTLDDFGYALNLSDKSFIETQINIYMNWSSRYTATGLLILNPIQWGFWSGYKLISLGMIVLFVIATFYMFYKISTNNAITIILSCSFIFCYLFMVPEIVSSFYWLAGSATYHFANILLIFFVGLSISYYNQKSLIKILMLFLLVFLIIGCNEISMIYLDIYIFIIFIYSYLKKKKLNYSWLFLLVWAGFLTLLILLSPGNAKRSSSIIHHIPLLESFFMAVKKSIVIIFRYGIIVFIINLLVFYNCRNDLKKYNFLILYFPFYFYIIALFIFLFLGSFPSLLSIGSYPPQRTVNVIFLPLLIFSMIISYKIVVSTYIYNLKISPNKLSFILLFIIFSYSFIVGNKEFLSVHNNLYLAYYDLISGKAYKYNKEIEARYKKIECSNNENIVLSPLNYRPRSIFISDLSPDQSFFYNQSMAKFFSKKTISILEK</sequence>
<feature type="transmembrane region" description="Helical" evidence="1">
    <location>
        <begin position="166"/>
        <end position="182"/>
    </location>
</feature>
<feature type="transmembrane region" description="Helical" evidence="1">
    <location>
        <begin position="188"/>
        <end position="204"/>
    </location>
</feature>
<keyword evidence="3" id="KW-1185">Reference proteome</keyword>
<dbReference type="AlphaFoldDB" id="A0A563DER4"/>
<comment type="caution">
    <text evidence="2">The sequence shown here is derived from an EMBL/GenBank/DDBJ whole genome shotgun (WGS) entry which is preliminary data.</text>
</comment>
<protein>
    <recommendedName>
        <fullName evidence="4">Glycosyltransferase RgtA/B/C/D-like domain-containing protein</fullName>
    </recommendedName>
</protein>
<evidence type="ECO:0000256" key="1">
    <source>
        <dbReference type="SAM" id="Phobius"/>
    </source>
</evidence>
<keyword evidence="1" id="KW-0472">Membrane</keyword>
<proteinExistence type="predicted"/>
<dbReference type="OrthoDB" id="1081881at2"/>
<organism evidence="2 3">
    <name type="scientific">Apibacter muscae</name>
    <dbReference type="NCBI Taxonomy" id="2509004"/>
    <lineage>
        <taxon>Bacteria</taxon>
        <taxon>Pseudomonadati</taxon>
        <taxon>Bacteroidota</taxon>
        <taxon>Flavobacteriia</taxon>
        <taxon>Flavobacteriales</taxon>
        <taxon>Weeksellaceae</taxon>
        <taxon>Apibacter</taxon>
    </lineage>
</organism>
<evidence type="ECO:0000313" key="3">
    <source>
        <dbReference type="Proteomes" id="UP000319499"/>
    </source>
</evidence>
<evidence type="ECO:0000313" key="2">
    <source>
        <dbReference type="EMBL" id="TWP28726.1"/>
    </source>
</evidence>
<feature type="transmembrane region" description="Helical" evidence="1">
    <location>
        <begin position="83"/>
        <end position="104"/>
    </location>
</feature>
<dbReference type="InterPro" id="IPR045691">
    <property type="entry name" value="DUF6056"/>
</dbReference>
<feature type="transmembrane region" description="Helical" evidence="1">
    <location>
        <begin position="111"/>
        <end position="129"/>
    </location>
</feature>
<feature type="transmembrane region" description="Helical" evidence="1">
    <location>
        <begin position="289"/>
        <end position="309"/>
    </location>
</feature>
<feature type="transmembrane region" description="Helical" evidence="1">
    <location>
        <begin position="360"/>
        <end position="376"/>
    </location>
</feature>
<name>A0A563DER4_9FLAO</name>
<dbReference type="Proteomes" id="UP000319499">
    <property type="component" value="Unassembled WGS sequence"/>
</dbReference>
<evidence type="ECO:0008006" key="4">
    <source>
        <dbReference type="Google" id="ProtNLM"/>
    </source>
</evidence>
<keyword evidence="1" id="KW-1133">Transmembrane helix</keyword>
<reference evidence="2 3" key="1">
    <citation type="submission" date="2019-02" db="EMBL/GenBank/DDBJ databases">
        <title>Apibacter muscae sp. nov.: a novel member of the house fly microbiota.</title>
        <authorList>
            <person name="Park R."/>
        </authorList>
    </citation>
    <scope>NUCLEOTIDE SEQUENCE [LARGE SCALE GENOMIC DNA]</scope>
    <source>
        <strain evidence="2 3">AL1</strain>
    </source>
</reference>
<feature type="transmembrane region" description="Helical" evidence="1">
    <location>
        <begin position="257"/>
        <end position="277"/>
    </location>
</feature>
<feature type="transmembrane region" description="Helical" evidence="1">
    <location>
        <begin position="135"/>
        <end position="159"/>
    </location>
</feature>
<dbReference type="EMBL" id="SELH01000017">
    <property type="protein sequence ID" value="TWP28726.1"/>
    <property type="molecule type" value="Genomic_DNA"/>
</dbReference>
<accession>A0A563DER4</accession>